<feature type="compositionally biased region" description="Polar residues" evidence="3">
    <location>
        <begin position="617"/>
        <end position="628"/>
    </location>
</feature>
<dbReference type="Gramene" id="Kaladp0045s0174.1.v1.1">
    <property type="protein sequence ID" value="Kaladp0045s0174.1.v1.1"/>
    <property type="gene ID" value="Kaladp0045s0174.v1.1"/>
</dbReference>
<dbReference type="InterPro" id="IPR056888">
    <property type="entry name" value="NET2A-D/KIP1-like_dom"/>
</dbReference>
<keyword evidence="6" id="KW-1185">Reference proteome</keyword>
<reference evidence="5" key="1">
    <citation type="submission" date="2021-01" db="UniProtKB">
        <authorList>
            <consortium name="EnsemblPlants"/>
        </authorList>
    </citation>
    <scope>IDENTIFICATION</scope>
</reference>
<evidence type="ECO:0000313" key="6">
    <source>
        <dbReference type="Proteomes" id="UP000594263"/>
    </source>
</evidence>
<dbReference type="PANTHER" id="PTHR31631">
    <property type="entry name" value="PROTEIN NETWORKED 2D"/>
    <property type="match status" value="1"/>
</dbReference>
<feature type="compositionally biased region" description="Polar residues" evidence="3">
    <location>
        <begin position="510"/>
        <end position="530"/>
    </location>
</feature>
<evidence type="ECO:0000256" key="1">
    <source>
        <dbReference type="ARBA" id="ARBA00023054"/>
    </source>
</evidence>
<dbReference type="Pfam" id="PF07765">
    <property type="entry name" value="KIP1"/>
    <property type="match status" value="1"/>
</dbReference>
<evidence type="ECO:0000256" key="2">
    <source>
        <dbReference type="SAM" id="Coils"/>
    </source>
</evidence>
<feature type="region of interest" description="Disordered" evidence="3">
    <location>
        <begin position="608"/>
        <end position="646"/>
    </location>
</feature>
<evidence type="ECO:0000259" key="4">
    <source>
        <dbReference type="PROSITE" id="PS51774"/>
    </source>
</evidence>
<feature type="region of interest" description="Disordered" evidence="3">
    <location>
        <begin position="112"/>
        <end position="155"/>
    </location>
</feature>
<sequence length="948" mass="108420">MLQRAASNAYSWWWASHIRTKQSKWLEQNLLDMEDRVNNMLKIIDLDGDSFAKRAEMYYKKRPELMEFVEESFRAYRSLAERYDHLSRELQSANRTIAAVYPEQVQFALDDYDDDDTDESGLSKKLALSPDPTKSSPPQPPSHLNIPKTPDKALKLPPRFVVPKKEQFKRTTSFTRTIMGSGLSKDEALEEIDDVQKEVLILQTEREFMKSSYENGLAKFLELENRISEMQERVYSLQDEFGIGTIIEDDEARKLMASTALKSCQQTIEHLREEQEKCAQEAEEESRRIDEARDRLEIIKDKHFNKSQPTRQNSSPDAMHSSPDDEREARDLEVLQQKIKDLQVGHDSKSLTMSELAARIDDIVETVISLETALSSQAALVLRLRMETSELLAHIRNLEENKEGWSESSEELRNRIKELEDELRRVNNLSHKVEHHNNNLETHLREASSDIIHLSGKLSNVKTGEEGDEEEEVSVGPDILDVHSGIEMEEETETYNSKDEVESVDYNIPQVSNQQQARVSSSQGSGSEFENTGGHDEVEMVNGLNDKEKFLLREYASVLKSLKEVKEQLVEVEKKNQVGLFEQAVQIREIMHMKDEEIQALRHKFGTIHHNGGDAAGQQQPRSSNAETARSEMDLDGSPQYSEISSLSSDRKTVYDLLYGQNVEPVENTTEVIARRKMAFSLNGLRMLLRGDQQQDLAIINDKFRAVLDHLLEENMDFWLRFSAAIQQVHKFQSTTQDLKGEISKLREAKKQSAAQDTLKSDARPIYKHIKEIQTELKVWVEHNALLKVEIQSRYSTLCHIQEEVTQLAHMGGCRHDAGMIENQALKFQGEIINMKRETNKVAGELQSGLNRVKSLQIDTDIALLRMDEEFGIEHSKTKTKIEPPPPHSATNNNTKKSSRPRVPLRSFLFGVKLKKRKQKPPSIFSCVSHPSGKHLGDINIVRPLPPP</sequence>
<dbReference type="OMA" id="YMKIREH"/>
<dbReference type="EnsemblPlants" id="Kaladp0045s0174.1.v1.1">
    <property type="protein sequence ID" value="Kaladp0045s0174.1.v1.1"/>
    <property type="gene ID" value="Kaladp0045s0174.v1.1"/>
</dbReference>
<proteinExistence type="predicted"/>
<dbReference type="GO" id="GO:0003779">
    <property type="term" value="F:actin binding"/>
    <property type="evidence" value="ECO:0007669"/>
    <property type="project" value="InterPro"/>
</dbReference>
<feature type="compositionally biased region" description="Polar residues" evidence="3">
    <location>
        <begin position="306"/>
        <end position="316"/>
    </location>
</feature>
<organism evidence="5 6">
    <name type="scientific">Kalanchoe fedtschenkoi</name>
    <name type="common">Lavender scallops</name>
    <name type="synonym">South American air plant</name>
    <dbReference type="NCBI Taxonomy" id="63787"/>
    <lineage>
        <taxon>Eukaryota</taxon>
        <taxon>Viridiplantae</taxon>
        <taxon>Streptophyta</taxon>
        <taxon>Embryophyta</taxon>
        <taxon>Tracheophyta</taxon>
        <taxon>Spermatophyta</taxon>
        <taxon>Magnoliopsida</taxon>
        <taxon>eudicotyledons</taxon>
        <taxon>Gunneridae</taxon>
        <taxon>Pentapetalae</taxon>
        <taxon>Saxifragales</taxon>
        <taxon>Crassulaceae</taxon>
        <taxon>Kalanchoe</taxon>
    </lineage>
</organism>
<feature type="domain" description="NAB" evidence="4">
    <location>
        <begin position="10"/>
        <end position="90"/>
    </location>
</feature>
<dbReference type="PANTHER" id="PTHR31631:SF3">
    <property type="entry name" value="PROTEIN NETWORKED 2B"/>
    <property type="match status" value="1"/>
</dbReference>
<name>A0A7N0TU76_KALFE</name>
<feature type="region of interest" description="Disordered" evidence="3">
    <location>
        <begin position="877"/>
        <end position="902"/>
    </location>
</feature>
<evidence type="ECO:0000313" key="5">
    <source>
        <dbReference type="EnsemblPlants" id="Kaladp0045s0174.1.v1.1"/>
    </source>
</evidence>
<evidence type="ECO:0000256" key="3">
    <source>
        <dbReference type="SAM" id="MobiDB-lite"/>
    </source>
</evidence>
<dbReference type="Pfam" id="PF25014">
    <property type="entry name" value="NET2A"/>
    <property type="match status" value="1"/>
</dbReference>
<protein>
    <recommendedName>
        <fullName evidence="4">NAB domain-containing protein</fullName>
    </recommendedName>
</protein>
<dbReference type="InterPro" id="IPR011684">
    <property type="entry name" value="NAB"/>
</dbReference>
<dbReference type="PROSITE" id="PS51774">
    <property type="entry name" value="NAB"/>
    <property type="match status" value="1"/>
</dbReference>
<dbReference type="Pfam" id="PF24918">
    <property type="entry name" value="NET2A_C"/>
    <property type="match status" value="1"/>
</dbReference>
<keyword evidence="1 2" id="KW-0175">Coiled coil</keyword>
<accession>A0A7N0TU76</accession>
<dbReference type="Proteomes" id="UP000594263">
    <property type="component" value="Unplaced"/>
</dbReference>
<feature type="region of interest" description="Disordered" evidence="3">
    <location>
        <begin position="510"/>
        <end position="538"/>
    </location>
</feature>
<feature type="coiled-coil region" evidence="2">
    <location>
        <begin position="381"/>
        <end position="446"/>
    </location>
</feature>
<feature type="region of interest" description="Disordered" evidence="3">
    <location>
        <begin position="300"/>
        <end position="329"/>
    </location>
</feature>
<dbReference type="InterPro" id="IPR056889">
    <property type="entry name" value="NET2A-D/KIP1-like_C"/>
</dbReference>
<dbReference type="AlphaFoldDB" id="A0A7N0TU76"/>